<evidence type="ECO:0000256" key="12">
    <source>
        <dbReference type="ARBA" id="ARBA00023170"/>
    </source>
</evidence>
<evidence type="ECO:0000259" key="18">
    <source>
        <dbReference type="Pfam" id="PF07715"/>
    </source>
</evidence>
<evidence type="ECO:0000256" key="13">
    <source>
        <dbReference type="ARBA" id="ARBA00023237"/>
    </source>
</evidence>
<keyword evidence="10 15" id="KW-0798">TonB box</keyword>
<dbReference type="Pfam" id="PF07715">
    <property type="entry name" value="Plug"/>
    <property type="match status" value="1"/>
</dbReference>
<dbReference type="GO" id="GO:0015344">
    <property type="term" value="F:siderophore uptake transmembrane transporter activity"/>
    <property type="evidence" value="ECO:0007669"/>
    <property type="project" value="TreeGrafter"/>
</dbReference>
<comment type="similarity">
    <text evidence="2 14 15">Belongs to the TonB-dependent receptor family.</text>
</comment>
<dbReference type="GO" id="GO:0015891">
    <property type="term" value="P:siderophore transport"/>
    <property type="evidence" value="ECO:0007669"/>
    <property type="project" value="InterPro"/>
</dbReference>
<keyword evidence="5" id="KW-0410">Iron transport</keyword>
<evidence type="ECO:0000256" key="3">
    <source>
        <dbReference type="ARBA" id="ARBA00022448"/>
    </source>
</evidence>
<evidence type="ECO:0000256" key="5">
    <source>
        <dbReference type="ARBA" id="ARBA00022496"/>
    </source>
</evidence>
<dbReference type="InterPro" id="IPR039426">
    <property type="entry name" value="TonB-dep_rcpt-like"/>
</dbReference>
<evidence type="ECO:0000256" key="11">
    <source>
        <dbReference type="ARBA" id="ARBA00023136"/>
    </source>
</evidence>
<evidence type="ECO:0000256" key="7">
    <source>
        <dbReference type="ARBA" id="ARBA00022729"/>
    </source>
</evidence>
<feature type="domain" description="TonB-dependent receptor-like beta-barrel" evidence="17">
    <location>
        <begin position="257"/>
        <end position="695"/>
    </location>
</feature>
<evidence type="ECO:0000256" key="6">
    <source>
        <dbReference type="ARBA" id="ARBA00022692"/>
    </source>
</evidence>
<organism evidence="19 20">
    <name type="scientific">Alterirhizorhabdus solaris</name>
    <dbReference type="NCBI Taxonomy" id="2529389"/>
    <lineage>
        <taxon>Bacteria</taxon>
        <taxon>Pseudomonadati</taxon>
        <taxon>Pseudomonadota</taxon>
        <taxon>Alphaproteobacteria</taxon>
        <taxon>Sphingomonadales</taxon>
        <taxon>Rhizorhabdaceae</taxon>
        <taxon>Alterirhizorhabdus</taxon>
    </lineage>
</organism>
<keyword evidence="4 14" id="KW-1134">Transmembrane beta strand</keyword>
<evidence type="ECO:0000256" key="8">
    <source>
        <dbReference type="ARBA" id="ARBA00023004"/>
    </source>
</evidence>
<dbReference type="PANTHER" id="PTHR32552">
    <property type="entry name" value="FERRICHROME IRON RECEPTOR-RELATED"/>
    <property type="match status" value="1"/>
</dbReference>
<dbReference type="OrthoDB" id="9760333at2"/>
<dbReference type="Pfam" id="PF00593">
    <property type="entry name" value="TonB_dep_Rec_b-barrel"/>
    <property type="match status" value="1"/>
</dbReference>
<keyword evidence="13 14" id="KW-0998">Cell outer membrane</keyword>
<name>A0A558R8N9_9SPHN</name>
<reference evidence="19 20" key="1">
    <citation type="submission" date="2019-07" db="EMBL/GenBank/DDBJ databases">
        <title>Sphingomonas solaris sp. nov., isolated from a solar panel from Boston, Massachusetts.</title>
        <authorList>
            <person name="Tanner K."/>
            <person name="Pascual J."/>
            <person name="Mancuso C."/>
            <person name="Pereto J."/>
            <person name="Khalil A."/>
            <person name="Vilanova C."/>
        </authorList>
    </citation>
    <scope>NUCLEOTIDE SEQUENCE [LARGE SCALE GENOMIC DNA]</scope>
    <source>
        <strain evidence="19 20">R4DWN</strain>
    </source>
</reference>
<dbReference type="CDD" id="cd01347">
    <property type="entry name" value="ligand_gated_channel"/>
    <property type="match status" value="1"/>
</dbReference>
<dbReference type="InterPro" id="IPR037066">
    <property type="entry name" value="Plug_dom_sf"/>
</dbReference>
<evidence type="ECO:0000256" key="9">
    <source>
        <dbReference type="ARBA" id="ARBA00023065"/>
    </source>
</evidence>
<proteinExistence type="inferred from homology"/>
<keyword evidence="20" id="KW-1185">Reference proteome</keyword>
<dbReference type="Proteomes" id="UP000318681">
    <property type="component" value="Unassembled WGS sequence"/>
</dbReference>
<dbReference type="PANTHER" id="PTHR32552:SF68">
    <property type="entry name" value="FERRICHROME OUTER MEMBRANE TRANSPORTER_PHAGE RECEPTOR"/>
    <property type="match status" value="1"/>
</dbReference>
<dbReference type="EMBL" id="VNIM01000017">
    <property type="protein sequence ID" value="TVV75760.1"/>
    <property type="molecule type" value="Genomic_DNA"/>
</dbReference>
<feature type="signal peptide" evidence="16">
    <location>
        <begin position="1"/>
        <end position="25"/>
    </location>
</feature>
<protein>
    <submittedName>
        <fullName evidence="19">TonB-dependent siderophore receptor</fullName>
    </submittedName>
</protein>
<feature type="domain" description="TonB-dependent receptor plug" evidence="18">
    <location>
        <begin position="73"/>
        <end position="174"/>
    </location>
</feature>
<evidence type="ECO:0000256" key="1">
    <source>
        <dbReference type="ARBA" id="ARBA00004571"/>
    </source>
</evidence>
<evidence type="ECO:0000256" key="15">
    <source>
        <dbReference type="RuleBase" id="RU003357"/>
    </source>
</evidence>
<dbReference type="InterPro" id="IPR036942">
    <property type="entry name" value="Beta-barrel_TonB_sf"/>
</dbReference>
<dbReference type="InterPro" id="IPR010105">
    <property type="entry name" value="TonB_sidphr_rcpt"/>
</dbReference>
<keyword evidence="8" id="KW-0408">Iron</keyword>
<dbReference type="NCBIfam" id="TIGR01783">
    <property type="entry name" value="TonB-siderophor"/>
    <property type="match status" value="1"/>
</dbReference>
<feature type="chain" id="PRO_5021922309" evidence="16">
    <location>
        <begin position="26"/>
        <end position="726"/>
    </location>
</feature>
<keyword evidence="11 14" id="KW-0472">Membrane</keyword>
<keyword evidence="12 19" id="KW-0675">Receptor</keyword>
<evidence type="ECO:0000313" key="19">
    <source>
        <dbReference type="EMBL" id="TVV75760.1"/>
    </source>
</evidence>
<gene>
    <name evidence="19" type="ORF">FOY91_06270</name>
</gene>
<dbReference type="AlphaFoldDB" id="A0A558R8N9"/>
<accession>A0A558R8N9</accession>
<evidence type="ECO:0000256" key="4">
    <source>
        <dbReference type="ARBA" id="ARBA00022452"/>
    </source>
</evidence>
<evidence type="ECO:0000313" key="20">
    <source>
        <dbReference type="Proteomes" id="UP000318681"/>
    </source>
</evidence>
<evidence type="ECO:0000256" key="10">
    <source>
        <dbReference type="ARBA" id="ARBA00023077"/>
    </source>
</evidence>
<evidence type="ECO:0000256" key="2">
    <source>
        <dbReference type="ARBA" id="ARBA00009810"/>
    </source>
</evidence>
<dbReference type="RefSeq" id="WP_145149223.1">
    <property type="nucleotide sequence ID" value="NZ_VNIM01000017.1"/>
</dbReference>
<keyword evidence="6 14" id="KW-0812">Transmembrane</keyword>
<comment type="subcellular location">
    <subcellularLocation>
        <location evidence="1 14">Cell outer membrane</location>
        <topology evidence="1 14">Multi-pass membrane protein</topology>
    </subcellularLocation>
</comment>
<evidence type="ECO:0000256" key="16">
    <source>
        <dbReference type="SAM" id="SignalP"/>
    </source>
</evidence>
<dbReference type="GO" id="GO:0009279">
    <property type="term" value="C:cell outer membrane"/>
    <property type="evidence" value="ECO:0007669"/>
    <property type="project" value="UniProtKB-SubCell"/>
</dbReference>
<dbReference type="InterPro" id="IPR012910">
    <property type="entry name" value="Plug_dom"/>
</dbReference>
<dbReference type="PROSITE" id="PS52016">
    <property type="entry name" value="TONB_DEPENDENT_REC_3"/>
    <property type="match status" value="1"/>
</dbReference>
<dbReference type="Gene3D" id="2.40.170.20">
    <property type="entry name" value="TonB-dependent receptor, beta-barrel domain"/>
    <property type="match status" value="1"/>
</dbReference>
<keyword evidence="9" id="KW-0406">Ion transport</keyword>
<dbReference type="GO" id="GO:0038023">
    <property type="term" value="F:signaling receptor activity"/>
    <property type="evidence" value="ECO:0007669"/>
    <property type="project" value="InterPro"/>
</dbReference>
<dbReference type="SUPFAM" id="SSF56935">
    <property type="entry name" value="Porins"/>
    <property type="match status" value="1"/>
</dbReference>
<keyword evidence="3 14" id="KW-0813">Transport</keyword>
<sequence>MSAVLSCRLSTLLLAGVAVQLPAVAAAQAGPAIFAAEPASPDATRREDGTIIVTAGRFVPSGAITASKTTVPLIETPQSVSVVSRDQIDLLNFIDVQQAVRYTAGIVGENYGPDLRFDFLTLRGFIPVQYIDGLQAPISSTISNVGVDLYGFEAVDILKGPSSVLYGTTPPGGIYNLTSRRPSAQAGGEIQLKYGTDDFKQAAGTVTGELTDGLTARLTGLYRDRDSQTDFVTARRAYVAPAVTYEIGPDTKITGLGFYQWDRVEGDTNGFLPALGVLTANPVGKVRRGINLGEPDYNFYRRRQWSAGYEFTHRFSDALRFTQNARWGEYHEYQQIIYGAGLDADNRTVSRFNFPFRDDVEQFTIDSRFDAEVATGPIEHRILAGFDYRNYREASAFAFGAATSIDLFDPVYSATPIAVPGFFPFTDQRLKQEGVYLQDQAKLGGFILTLSGRQDWVQQDNYAAGAAIPRRKQDRFSWRVGGTYVTESGIAPYVSYATSFQPVVGQALGGEAFRPTVGKQVEGGIKFDARGLGEGVKLFATAAVFRIEQSNVLTTDPRNVLFQVQTGEVVSKGVELEVVGRFNEQLSVNAAYSYDDAKITRSNVAVEVGARLPAQPRHKASLFVDYTVASGALAGFGAGGGVRYLSDSPGRLPVGPSAFGAADPRTFVSPGVTLFDATLHYDLPGWRFAVNGSNIFDKRYAGRCSGPSSCFFGQSRQVIGTVTKRF</sequence>
<keyword evidence="7 16" id="KW-0732">Signal</keyword>
<comment type="caution">
    <text evidence="19">The sequence shown here is derived from an EMBL/GenBank/DDBJ whole genome shotgun (WGS) entry which is preliminary data.</text>
</comment>
<dbReference type="InterPro" id="IPR000531">
    <property type="entry name" value="Beta-barrel_TonB"/>
</dbReference>
<evidence type="ECO:0000256" key="14">
    <source>
        <dbReference type="PROSITE-ProRule" id="PRU01360"/>
    </source>
</evidence>
<evidence type="ECO:0000259" key="17">
    <source>
        <dbReference type="Pfam" id="PF00593"/>
    </source>
</evidence>
<dbReference type="Gene3D" id="2.170.130.10">
    <property type="entry name" value="TonB-dependent receptor, plug domain"/>
    <property type="match status" value="1"/>
</dbReference>